<dbReference type="RefSeq" id="WP_140841091.1">
    <property type="nucleotide sequence ID" value="NZ_RCZI01000002.1"/>
</dbReference>
<evidence type="ECO:0000313" key="2">
    <source>
        <dbReference type="Proteomes" id="UP000319212"/>
    </source>
</evidence>
<gene>
    <name evidence="1" type="ORF">EAH82_09535</name>
</gene>
<comment type="caution">
    <text evidence="1">The sequence shown here is derived from an EMBL/GenBank/DDBJ whole genome shotgun (WGS) entry which is preliminary data.</text>
</comment>
<dbReference type="Proteomes" id="UP000319212">
    <property type="component" value="Unassembled WGS sequence"/>
</dbReference>
<organism evidence="1 2">
    <name type="scientific">Variovorax guangxiensis</name>
    <dbReference type="NCBI Taxonomy" id="1775474"/>
    <lineage>
        <taxon>Bacteria</taxon>
        <taxon>Pseudomonadati</taxon>
        <taxon>Pseudomonadota</taxon>
        <taxon>Betaproteobacteria</taxon>
        <taxon>Burkholderiales</taxon>
        <taxon>Comamonadaceae</taxon>
        <taxon>Variovorax</taxon>
    </lineage>
</organism>
<sequence>MNDTLGEAALIDNALAAIGMVLARMEGAPPPLPADAPRPATAAMVVPMAPIAVQAPWVVMPSFTAEYRAIHCCLTSASALLGVTQTLIRQPASPTPMERLRQWDDVISQTKTAGRAAYQAALMLTDKQVD</sequence>
<proteinExistence type="predicted"/>
<accession>A0A502DUJ1</accession>
<dbReference type="AlphaFoldDB" id="A0A502DUJ1"/>
<reference evidence="1 2" key="1">
    <citation type="journal article" date="2019" name="Environ. Microbiol.">
        <title>Species interactions and distinct microbial communities in high Arctic permafrost affected cryosols are associated with the CH4 and CO2 gas fluxes.</title>
        <authorList>
            <person name="Altshuler I."/>
            <person name="Hamel J."/>
            <person name="Turney S."/>
            <person name="Magnuson E."/>
            <person name="Levesque R."/>
            <person name="Greer C."/>
            <person name="Whyte L.G."/>
        </authorList>
    </citation>
    <scope>NUCLEOTIDE SEQUENCE [LARGE SCALE GENOMIC DNA]</scope>
    <source>
        <strain evidence="1 2">S06.C</strain>
    </source>
</reference>
<name>A0A502DUJ1_9BURK</name>
<dbReference type="EMBL" id="RCZI01000002">
    <property type="protein sequence ID" value="TPG29003.1"/>
    <property type="molecule type" value="Genomic_DNA"/>
</dbReference>
<protein>
    <submittedName>
        <fullName evidence="1">Uncharacterized protein</fullName>
    </submittedName>
</protein>
<evidence type="ECO:0000313" key="1">
    <source>
        <dbReference type="EMBL" id="TPG29003.1"/>
    </source>
</evidence>